<keyword evidence="3" id="KW-0413">Isomerase</keyword>
<gene>
    <name evidence="6" type="ORF">JKF63_00852</name>
</gene>
<sequence>MNVDQLANFLARVASQHSVREESIGATRRIVELYRHDATDGIPLSLPIVSLKTLYTDFEVRELPAFYGNGAPLVLELDCTVAAKSEDASAQDGISVSSPKRSREEQEVGGGATGTLKAVETNSSAASSTVAKLIGPLISAEDLSHLLIGLADAAKSIALPSVTDKEKRAELHKAIKACLGSTHVSNTVDGVVTIIKANAADRREERRRSRTNSTVQKYHHFTLYKENIDSNQALRMLAHHLKLSSRQLQFCGTKDKRAVTLQRVAIRETTVERIQTVNSRTFGAHNVIKVCGFTEEDHGLRLGDTLGNQFRIVLRVFPTPRSATESGTSMCQTLSAEHLHDVERIVRDVGVINYFGPQRFGTTDVLTSDVGIQFLKGRLREGLRLMLLSKSCMVPEMQRIVKLFDASDYTAALQATPYYCYQERDLLKHLSTNPNDYLGSLQAIARTMAMMYFHAVQSLVWNRLASSRLSSASRMRPEVGDLVLELTYLARLAGKDPQPREIPEGTKLPATRRLENEDDCKYFGLVDVMLPVPGPDPDLSYPSSRGCTRDDYDAVLAELGINFSSKEALALKKVFHFHGTYRALGVQPKDFTLRVETVPSWRTPVLKSDWEKHRDAVGIVAPALHPVNQTASVTEPAGPVQAVVAVFSLPPGSYATSVLREFCIPVTESFQEKDSGAEDG</sequence>
<dbReference type="GO" id="GO:0009982">
    <property type="term" value="F:pseudouridine synthase activity"/>
    <property type="evidence" value="ECO:0007669"/>
    <property type="project" value="InterPro"/>
</dbReference>
<dbReference type="SUPFAM" id="SSF55120">
    <property type="entry name" value="Pseudouridine synthase"/>
    <property type="match status" value="1"/>
</dbReference>
<keyword evidence="2" id="KW-0819">tRNA processing</keyword>
<dbReference type="PROSITE" id="PS50984">
    <property type="entry name" value="TRUD"/>
    <property type="match status" value="1"/>
</dbReference>
<proteinExistence type="inferred from homology"/>
<dbReference type="RefSeq" id="XP_067753058.1">
    <property type="nucleotide sequence ID" value="XM_067896901.1"/>
</dbReference>
<name>A0A836L1F4_9TRYP</name>
<dbReference type="InterPro" id="IPR020119">
    <property type="entry name" value="PsdUridine_synth_TruD_CS"/>
</dbReference>
<dbReference type="NCBIfam" id="TIGR00094">
    <property type="entry name" value="tRNA_TruD_broad"/>
    <property type="match status" value="1"/>
</dbReference>
<evidence type="ECO:0000256" key="1">
    <source>
        <dbReference type="ARBA" id="ARBA00007953"/>
    </source>
</evidence>
<dbReference type="KEGG" id="phet:94286978"/>
<feature type="region of interest" description="Disordered" evidence="4">
    <location>
        <begin position="90"/>
        <end position="116"/>
    </location>
</feature>
<dbReference type="PANTHER" id="PTHR13326">
    <property type="entry name" value="TRNA PSEUDOURIDINE SYNTHASE D"/>
    <property type="match status" value="1"/>
</dbReference>
<feature type="domain" description="TRUD" evidence="5">
    <location>
        <begin position="350"/>
        <end position="587"/>
    </location>
</feature>
<evidence type="ECO:0000256" key="4">
    <source>
        <dbReference type="SAM" id="MobiDB-lite"/>
    </source>
</evidence>
<protein>
    <recommendedName>
        <fullName evidence="5">TRUD domain-containing protein</fullName>
    </recommendedName>
</protein>
<evidence type="ECO:0000313" key="6">
    <source>
        <dbReference type="EMBL" id="KAG5490730.1"/>
    </source>
</evidence>
<dbReference type="Gene3D" id="3.30.2350.20">
    <property type="entry name" value="TruD, catalytic domain"/>
    <property type="match status" value="2"/>
</dbReference>
<evidence type="ECO:0000259" key="5">
    <source>
        <dbReference type="PROSITE" id="PS50984"/>
    </source>
</evidence>
<keyword evidence="7" id="KW-1185">Reference proteome</keyword>
<dbReference type="FunFam" id="3.30.2350.20:FF:000017">
    <property type="entry name" value="Putative pseudouridine synthase B0024.11"/>
    <property type="match status" value="1"/>
</dbReference>
<dbReference type="GeneID" id="94286978"/>
<dbReference type="PROSITE" id="PS01268">
    <property type="entry name" value="UPF0024"/>
    <property type="match status" value="1"/>
</dbReference>
<dbReference type="Pfam" id="PF01142">
    <property type="entry name" value="TruD"/>
    <property type="match status" value="1"/>
</dbReference>
<evidence type="ECO:0000256" key="3">
    <source>
        <dbReference type="ARBA" id="ARBA00023235"/>
    </source>
</evidence>
<dbReference type="GO" id="GO:0005634">
    <property type="term" value="C:nucleus"/>
    <property type="evidence" value="ECO:0007669"/>
    <property type="project" value="TreeGrafter"/>
</dbReference>
<dbReference type="InterPro" id="IPR011760">
    <property type="entry name" value="PsdUridine_synth_TruD_insert"/>
</dbReference>
<reference evidence="6 7" key="1">
    <citation type="submission" date="2021-02" db="EMBL/GenBank/DDBJ databases">
        <title>Porcisia hertigi Genome sequencing and assembly.</title>
        <authorList>
            <person name="Almutairi H."/>
            <person name="Gatherer D."/>
        </authorList>
    </citation>
    <scope>NUCLEOTIDE SEQUENCE [LARGE SCALE GENOMIC DNA]</scope>
    <source>
        <strain evidence="6 7">C119</strain>
    </source>
</reference>
<dbReference type="GO" id="GO:0003723">
    <property type="term" value="F:RNA binding"/>
    <property type="evidence" value="ECO:0007669"/>
    <property type="project" value="InterPro"/>
</dbReference>
<comment type="caution">
    <text evidence="6">The sequence shown here is derived from an EMBL/GenBank/DDBJ whole genome shotgun (WGS) entry which is preliminary data.</text>
</comment>
<dbReference type="PANTHER" id="PTHR13326:SF21">
    <property type="entry name" value="PSEUDOURIDYLATE SYNTHASE PUS7L"/>
    <property type="match status" value="1"/>
</dbReference>
<dbReference type="InterPro" id="IPR020103">
    <property type="entry name" value="PsdUridine_synth_cat_dom_sf"/>
</dbReference>
<organism evidence="6 7">
    <name type="scientific">Porcisia hertigi</name>
    <dbReference type="NCBI Taxonomy" id="2761500"/>
    <lineage>
        <taxon>Eukaryota</taxon>
        <taxon>Discoba</taxon>
        <taxon>Euglenozoa</taxon>
        <taxon>Kinetoplastea</taxon>
        <taxon>Metakinetoplastina</taxon>
        <taxon>Trypanosomatida</taxon>
        <taxon>Trypanosomatidae</taxon>
        <taxon>Leishmaniinae</taxon>
        <taxon>Porcisia</taxon>
    </lineage>
</organism>
<dbReference type="PIRSF" id="PIRSF037016">
    <property type="entry name" value="Pseudouridin_synth_euk_prd"/>
    <property type="match status" value="1"/>
</dbReference>
<comment type="similarity">
    <text evidence="1">Belongs to the pseudouridine synthase TruD family.</text>
</comment>
<dbReference type="EMBL" id="JAFJZO010000036">
    <property type="protein sequence ID" value="KAG5490730.1"/>
    <property type="molecule type" value="Genomic_DNA"/>
</dbReference>
<dbReference type="CDD" id="cd02576">
    <property type="entry name" value="PseudoU_synth_ScPUS7"/>
    <property type="match status" value="1"/>
</dbReference>
<evidence type="ECO:0000256" key="2">
    <source>
        <dbReference type="ARBA" id="ARBA00022694"/>
    </source>
</evidence>
<dbReference type="OrthoDB" id="447290at2759"/>
<dbReference type="InterPro" id="IPR042214">
    <property type="entry name" value="TruD_catalytic"/>
</dbReference>
<evidence type="ECO:0000313" key="7">
    <source>
        <dbReference type="Proteomes" id="UP000674318"/>
    </source>
</evidence>
<dbReference type="Proteomes" id="UP000674318">
    <property type="component" value="Unassembled WGS sequence"/>
</dbReference>
<accession>A0A836L1F4</accession>
<dbReference type="GO" id="GO:0001522">
    <property type="term" value="P:pseudouridine synthesis"/>
    <property type="evidence" value="ECO:0007669"/>
    <property type="project" value="InterPro"/>
</dbReference>
<dbReference type="GO" id="GO:0008033">
    <property type="term" value="P:tRNA processing"/>
    <property type="evidence" value="ECO:0007669"/>
    <property type="project" value="UniProtKB-KW"/>
</dbReference>
<dbReference type="InterPro" id="IPR001656">
    <property type="entry name" value="PsdUridine_synth_TruD"/>
</dbReference>
<dbReference type="AlphaFoldDB" id="A0A836L1F4"/>